<dbReference type="SMART" id="SM01340">
    <property type="entry name" value="DNA_mis_repair"/>
    <property type="match status" value="1"/>
</dbReference>
<comment type="caution">
    <text evidence="8">The sequence shown here is derived from an EMBL/GenBank/DDBJ whole genome shotgun (WGS) entry which is preliminary data.</text>
</comment>
<evidence type="ECO:0000313" key="8">
    <source>
        <dbReference type="EMBL" id="MFD2829017.1"/>
    </source>
</evidence>
<dbReference type="InterPro" id="IPR002099">
    <property type="entry name" value="MutL/Mlh/PMS"/>
</dbReference>
<dbReference type="Proteomes" id="UP001597519">
    <property type="component" value="Unassembled WGS sequence"/>
</dbReference>
<dbReference type="InterPro" id="IPR014721">
    <property type="entry name" value="Ribsml_uS5_D2-typ_fold_subgr"/>
</dbReference>
<dbReference type="Gene3D" id="3.30.1540.20">
    <property type="entry name" value="MutL, C-terminal domain, dimerisation subdomain"/>
    <property type="match status" value="1"/>
</dbReference>
<dbReference type="RefSeq" id="WP_377770643.1">
    <property type="nucleotide sequence ID" value="NZ_JBHUOQ010000001.1"/>
</dbReference>
<dbReference type="InterPro" id="IPR042121">
    <property type="entry name" value="MutL_C_regsub"/>
</dbReference>
<dbReference type="SUPFAM" id="SSF54211">
    <property type="entry name" value="Ribosomal protein S5 domain 2-like"/>
    <property type="match status" value="1"/>
</dbReference>
<evidence type="ECO:0000256" key="2">
    <source>
        <dbReference type="ARBA" id="ARBA00022763"/>
    </source>
</evidence>
<dbReference type="CDD" id="cd00782">
    <property type="entry name" value="MutL_Trans"/>
    <property type="match status" value="1"/>
</dbReference>
<dbReference type="InterPro" id="IPR036890">
    <property type="entry name" value="HATPase_C_sf"/>
</dbReference>
<dbReference type="Pfam" id="PF01119">
    <property type="entry name" value="DNA_mis_repair"/>
    <property type="match status" value="1"/>
</dbReference>
<organism evidence="8 9">
    <name type="scientific">Corticicoccus populi</name>
    <dbReference type="NCBI Taxonomy" id="1812821"/>
    <lineage>
        <taxon>Bacteria</taxon>
        <taxon>Bacillati</taxon>
        <taxon>Bacillota</taxon>
        <taxon>Bacilli</taxon>
        <taxon>Bacillales</taxon>
        <taxon>Staphylococcaceae</taxon>
        <taxon>Corticicoccus</taxon>
    </lineage>
</organism>
<keyword evidence="2 4" id="KW-0227">DNA damage</keyword>
<keyword evidence="8" id="KW-0540">Nuclease</keyword>
<name>A0ABW5WR91_9STAP</name>
<dbReference type="CDD" id="cd16926">
    <property type="entry name" value="HATPase_MutL-MLH-PMS-like"/>
    <property type="match status" value="1"/>
</dbReference>
<dbReference type="PANTHER" id="PTHR10073">
    <property type="entry name" value="DNA MISMATCH REPAIR PROTEIN MLH, PMS, MUTL"/>
    <property type="match status" value="1"/>
</dbReference>
<evidence type="ECO:0000256" key="5">
    <source>
        <dbReference type="SAM" id="MobiDB-lite"/>
    </source>
</evidence>
<evidence type="ECO:0000256" key="4">
    <source>
        <dbReference type="HAMAP-Rule" id="MF_00149"/>
    </source>
</evidence>
<dbReference type="InterPro" id="IPR038973">
    <property type="entry name" value="MutL/Mlh/Pms-like"/>
</dbReference>
<dbReference type="InterPro" id="IPR014762">
    <property type="entry name" value="DNA_mismatch_repair_CS"/>
</dbReference>
<dbReference type="SMART" id="SM00853">
    <property type="entry name" value="MutL_C"/>
    <property type="match status" value="1"/>
</dbReference>
<dbReference type="InterPro" id="IPR020568">
    <property type="entry name" value="Ribosomal_Su5_D2-typ_SF"/>
</dbReference>
<dbReference type="NCBIfam" id="NF000950">
    <property type="entry name" value="PRK00095.1-3"/>
    <property type="match status" value="1"/>
</dbReference>
<dbReference type="InterPro" id="IPR042120">
    <property type="entry name" value="MutL_C_dimsub"/>
</dbReference>
<reference evidence="9" key="1">
    <citation type="journal article" date="2019" name="Int. J. Syst. Evol. Microbiol.">
        <title>The Global Catalogue of Microorganisms (GCM) 10K type strain sequencing project: providing services to taxonomists for standard genome sequencing and annotation.</title>
        <authorList>
            <consortium name="The Broad Institute Genomics Platform"/>
            <consortium name="The Broad Institute Genome Sequencing Center for Infectious Disease"/>
            <person name="Wu L."/>
            <person name="Ma J."/>
        </authorList>
    </citation>
    <scope>NUCLEOTIDE SEQUENCE [LARGE SCALE GENOMIC DNA]</scope>
    <source>
        <strain evidence="9">KCTC 33575</strain>
    </source>
</reference>
<dbReference type="InterPro" id="IPR013507">
    <property type="entry name" value="DNA_mismatch_S5_2-like"/>
</dbReference>
<dbReference type="PROSITE" id="PS00058">
    <property type="entry name" value="DNA_MISMATCH_REPAIR_1"/>
    <property type="match status" value="1"/>
</dbReference>
<keyword evidence="9" id="KW-1185">Reference proteome</keyword>
<evidence type="ECO:0000259" key="7">
    <source>
        <dbReference type="SMART" id="SM01340"/>
    </source>
</evidence>
<protein>
    <recommendedName>
        <fullName evidence="4">DNA mismatch repair protein MutL</fullName>
    </recommendedName>
</protein>
<dbReference type="EMBL" id="JBHUOQ010000001">
    <property type="protein sequence ID" value="MFD2829017.1"/>
    <property type="molecule type" value="Genomic_DNA"/>
</dbReference>
<comment type="similarity">
    <text evidence="1 4">Belongs to the DNA mismatch repair MutL/HexB family.</text>
</comment>
<dbReference type="PANTHER" id="PTHR10073:SF12">
    <property type="entry name" value="DNA MISMATCH REPAIR PROTEIN MLH1"/>
    <property type="match status" value="1"/>
</dbReference>
<evidence type="ECO:0000259" key="6">
    <source>
        <dbReference type="SMART" id="SM00853"/>
    </source>
</evidence>
<feature type="domain" description="MutL C-terminal dimerisation" evidence="6">
    <location>
        <begin position="468"/>
        <end position="609"/>
    </location>
</feature>
<dbReference type="Gene3D" id="3.30.565.10">
    <property type="entry name" value="Histidine kinase-like ATPase, C-terminal domain"/>
    <property type="match status" value="1"/>
</dbReference>
<dbReference type="InterPro" id="IPR014790">
    <property type="entry name" value="MutL_C"/>
</dbReference>
<dbReference type="SUPFAM" id="SSF55874">
    <property type="entry name" value="ATPase domain of HSP90 chaperone/DNA topoisomerase II/histidine kinase"/>
    <property type="match status" value="1"/>
</dbReference>
<dbReference type="Pfam" id="PF13589">
    <property type="entry name" value="HATPase_c_3"/>
    <property type="match status" value="1"/>
</dbReference>
<dbReference type="InterPro" id="IPR020667">
    <property type="entry name" value="DNA_mismatch_repair_MutL"/>
</dbReference>
<evidence type="ECO:0000256" key="3">
    <source>
        <dbReference type="ARBA" id="ARBA00023204"/>
    </source>
</evidence>
<dbReference type="GO" id="GO:0004519">
    <property type="term" value="F:endonuclease activity"/>
    <property type="evidence" value="ECO:0007669"/>
    <property type="project" value="UniProtKB-KW"/>
</dbReference>
<proteinExistence type="inferred from homology"/>
<feature type="domain" description="DNA mismatch repair protein S5" evidence="7">
    <location>
        <begin position="208"/>
        <end position="326"/>
    </location>
</feature>
<comment type="function">
    <text evidence="4">This protein is involved in the repair of mismatches in DNA. It is required for dam-dependent methyl-directed DNA mismatch repair. May act as a 'molecular matchmaker', a protein that promotes the formation of a stable complex between two or more DNA-binding proteins in an ATP-dependent manner without itself being part of a final effector complex.</text>
</comment>
<dbReference type="InterPro" id="IPR037198">
    <property type="entry name" value="MutL_C_sf"/>
</dbReference>
<feature type="region of interest" description="Disordered" evidence="5">
    <location>
        <begin position="375"/>
        <end position="430"/>
    </location>
</feature>
<keyword evidence="3 4" id="KW-0234">DNA repair</keyword>
<dbReference type="HAMAP" id="MF_00149">
    <property type="entry name" value="DNA_mis_repair"/>
    <property type="match status" value="1"/>
</dbReference>
<dbReference type="Gene3D" id="3.30.1370.100">
    <property type="entry name" value="MutL, C-terminal domain, regulatory subdomain"/>
    <property type="match status" value="1"/>
</dbReference>
<evidence type="ECO:0000256" key="1">
    <source>
        <dbReference type="ARBA" id="ARBA00006082"/>
    </source>
</evidence>
<dbReference type="NCBIfam" id="TIGR00585">
    <property type="entry name" value="mutl"/>
    <property type="match status" value="1"/>
</dbReference>
<gene>
    <name evidence="4 8" type="primary">mutL</name>
    <name evidence="8" type="ORF">ACFSX4_00965</name>
</gene>
<keyword evidence="8" id="KW-0378">Hydrolase</keyword>
<dbReference type="Pfam" id="PF08676">
    <property type="entry name" value="MutL_C"/>
    <property type="match status" value="1"/>
</dbReference>
<dbReference type="SUPFAM" id="SSF118116">
    <property type="entry name" value="DNA mismatch repair protein MutL"/>
    <property type="match status" value="1"/>
</dbReference>
<dbReference type="Gene3D" id="3.30.230.10">
    <property type="match status" value="1"/>
</dbReference>
<sequence>MNRIKILDPHIQNKIAAGEVVERPSSVVKELVENSIDADATEIEVFIVESGMKEIRIVDNGDGIQREDVPLVFERHATSKIAVDYDLFELRSLGFRGEALASIGAVAKVTLETMNMESSPVRMQFEGGKTVSNTPGKERKGTDIKISDLFYNTPARYKYVRSLRTEAGKIIDIIQRMALNYPDIRFRLTIDHKERLRTKGNGRLKEVISDIYGLHIARKAVAVHAETPDFKIDGYIVRPEETRSNRNYINLAVNRRHIKNFKLSQSIINGYHTLQPKDKYPIVVMNITMDPKLVDVNVHPSKIEVRFSKEQDLNRLVEDTVRTYLREEMLIPDVEQKPSKKEKFENEVIDFNNLEKSPFDEALNDLDRIFERKEDTRDKGCERVQSEERAKYQSDELKMPEKGKEEYNRGNSQKEDSQSGNIFDKKRTEEIVKYPKGTKRQMTAQRESGTVSVPPEPVKKEKLPYLEIIGQLHGTYIIMQNDTGMYLMDQHAAQERIKYEYYYSHIDTDGEGVPLLIPYTFEFPLDDVIVIDEKLTDLRALGFEIEKSGMKQYVISRYPDWIKARDPEQDIEDLIDFITNKNHFSVNDYREELSIMMSCKQSIKANHYLNREQMEALLKELNECDSPYTCPHGRPVIIHLTTYEIERMFNRIMK</sequence>
<evidence type="ECO:0000313" key="9">
    <source>
        <dbReference type="Proteomes" id="UP001597519"/>
    </source>
</evidence>
<keyword evidence="8" id="KW-0255">Endonuclease</keyword>
<accession>A0ABW5WR91</accession>